<evidence type="ECO:0000256" key="11">
    <source>
        <dbReference type="ARBA" id="ARBA00023180"/>
    </source>
</evidence>
<dbReference type="FunFam" id="3.40.50.300:FF:000702">
    <property type="entry name" value="ABC transporter (Adp1)"/>
    <property type="match status" value="1"/>
</dbReference>
<dbReference type="InterPro" id="IPR027417">
    <property type="entry name" value="P-loop_NTPase"/>
</dbReference>
<evidence type="ECO:0000259" key="15">
    <source>
        <dbReference type="PROSITE" id="PS50893"/>
    </source>
</evidence>
<name>A0A067NJC8_PLEO1</name>
<dbReference type="OrthoDB" id="66620at2759"/>
<evidence type="ECO:0000256" key="7">
    <source>
        <dbReference type="ARBA" id="ARBA00022824"/>
    </source>
</evidence>
<evidence type="ECO:0000256" key="12">
    <source>
        <dbReference type="SAM" id="MobiDB-lite"/>
    </source>
</evidence>
<keyword evidence="11" id="KW-0325">Glycoprotein</keyword>
<dbReference type="STRING" id="1137138.A0A067NJC8"/>
<evidence type="ECO:0000256" key="8">
    <source>
        <dbReference type="ARBA" id="ARBA00022840"/>
    </source>
</evidence>
<dbReference type="Proteomes" id="UP000027073">
    <property type="component" value="Unassembled WGS sequence"/>
</dbReference>
<dbReference type="GO" id="GO:0005524">
    <property type="term" value="F:ATP binding"/>
    <property type="evidence" value="ECO:0007669"/>
    <property type="project" value="UniProtKB-KW"/>
</dbReference>
<evidence type="ECO:0000256" key="3">
    <source>
        <dbReference type="ARBA" id="ARBA00022448"/>
    </source>
</evidence>
<dbReference type="InterPro" id="IPR000742">
    <property type="entry name" value="EGF"/>
</dbReference>
<keyword evidence="4 13" id="KW-0812">Transmembrane</keyword>
<keyword evidence="9 13" id="KW-1133">Transmembrane helix</keyword>
<dbReference type="VEuPathDB" id="FungiDB:PLEOSDRAFT_1046620"/>
<evidence type="ECO:0000313" key="16">
    <source>
        <dbReference type="EMBL" id="KDQ24237.1"/>
    </source>
</evidence>
<feature type="transmembrane region" description="Helical" evidence="13">
    <location>
        <begin position="994"/>
        <end position="1017"/>
    </location>
</feature>
<dbReference type="PROSITE" id="PS00211">
    <property type="entry name" value="ABC_TRANSPORTER_1"/>
    <property type="match status" value="1"/>
</dbReference>
<feature type="region of interest" description="Disordered" evidence="12">
    <location>
        <begin position="723"/>
        <end position="759"/>
    </location>
</feature>
<dbReference type="AlphaFoldDB" id="A0A067NJC8"/>
<evidence type="ECO:0000256" key="4">
    <source>
        <dbReference type="ARBA" id="ARBA00022692"/>
    </source>
</evidence>
<sequence>MGWAPWHTQCLVFLYLSSAFVQAARNTSSLDFSLAQDALLPPGNDSRLQFISALTNLTGRCPPCFNCLLPRFTCGQYGNCDPYDGQCKCPPGWGGIDCLVPQCDSLADGEQRRLREEGKPCDCKDGWGGINCNVCEADTACKSFPLAGGIAELLGISSSDSDDEPAEEDNGGMVCYTGGETVFQNHQMCDVTNRKILDMLPGRPPQVTFSCTMPPEDSLAAAMSNALASPSNGTCAFQFWTAQVESFYCALEGCDSERVVDYDRNTTRYACEKIKCRCVPGRFICGEDGSVDISDFLTEEIKGPATFSCLATSGVNGTSTDSTSDCKFEEPAMNQLINDIFGDGYISLKCHGGECLHYSLVPGFVRPPKPDNTLWVALSSAGACFVVILASGVLWYAGRPNPGSDFGKIRLPENEAAKLMAEHVPASLYFSNISYWLPSPTGMTTPSSADAPRILDNISGCVNPGQVMAIMGASGAGKSTLLDILARKYKLGTSAGATLVNGRVVKDSEFRSVAGFVDQEDTLMSTLTVYETVLYSALLRLPREMSEEGKKFRVLETLGELGILGIKDKRIGASGRRGISGGEKRRVSIACELVTSPSILFLDEPTSGLDAYNAYNVVESLVSLARNYQRTVVFTIHQPRSNIVALFDQLLLLAQGKMVYSGELSKCQEYFETVGCKCPPGFNIADYLSKSRSYDEIVILKCPPTATFMPTAADVASNIADEERGLLPDSPPPRASEDTDQTESNNSGEASTQVGGASEGAAQYIKRKASQILTSAASSLRSGRGGDRGERTSAPRLQALVDAYQQSAIAGEIKAAGEELQRNATGGRTPAREGEGNGPTAELPDVALETSLLRGRKRASWLTQFRILSGRAFKNLYRDPALLTAHYLSSIALALVCGLFFHNVTNDIAGFQNRLGIFFFTLALFGFSCLSSLGLFASERILFMRERANGYYSSFTYFSSKVLFDILPLRVVPPLMFGAIVYGLVGLVPTVAGFWKFMLTLVLFNLSTASVVLWLSIAFDSISVASLVGTLVMLFNLLFTGLLINRESVSPWLQWLHTISFFHAAFEALAVNELRYLQLKEIKYGVELDVPAATILSIFGLRAQSFWWPNISLLVIFFASFTIASYITLHYYVKEKR</sequence>
<feature type="transmembrane region" description="Helical" evidence="13">
    <location>
        <begin position="915"/>
        <end position="937"/>
    </location>
</feature>
<feature type="domain" description="ABC transporter" evidence="15">
    <location>
        <begin position="428"/>
        <end position="680"/>
    </location>
</feature>
<feature type="transmembrane region" description="Helical" evidence="13">
    <location>
        <begin position="1084"/>
        <end position="1101"/>
    </location>
</feature>
<evidence type="ECO:0000256" key="2">
    <source>
        <dbReference type="ARBA" id="ARBA00005814"/>
    </source>
</evidence>
<dbReference type="InterPro" id="IPR013525">
    <property type="entry name" value="ABC2_TM"/>
</dbReference>
<reference evidence="17" key="1">
    <citation type="journal article" date="2014" name="Proc. Natl. Acad. Sci. U.S.A.">
        <title>Extensive sampling of basidiomycete genomes demonstrates inadequacy of the white-rot/brown-rot paradigm for wood decay fungi.</title>
        <authorList>
            <person name="Riley R."/>
            <person name="Salamov A.A."/>
            <person name="Brown D.W."/>
            <person name="Nagy L.G."/>
            <person name="Floudas D."/>
            <person name="Held B.W."/>
            <person name="Levasseur A."/>
            <person name="Lombard V."/>
            <person name="Morin E."/>
            <person name="Otillar R."/>
            <person name="Lindquist E.A."/>
            <person name="Sun H."/>
            <person name="LaButti K.M."/>
            <person name="Schmutz J."/>
            <person name="Jabbour D."/>
            <person name="Luo H."/>
            <person name="Baker S.E."/>
            <person name="Pisabarro A.G."/>
            <person name="Walton J.D."/>
            <person name="Blanchette R.A."/>
            <person name="Henrissat B."/>
            <person name="Martin F."/>
            <person name="Cullen D."/>
            <person name="Hibbett D.S."/>
            <person name="Grigoriev I.V."/>
        </authorList>
    </citation>
    <scope>NUCLEOTIDE SEQUENCE [LARGE SCALE GENOMIC DNA]</scope>
    <source>
        <strain evidence="17">PC15</strain>
    </source>
</reference>
<feature type="compositionally biased region" description="Polar residues" evidence="12">
    <location>
        <begin position="742"/>
        <end position="755"/>
    </location>
</feature>
<protein>
    <recommendedName>
        <fullName evidence="15">ABC transporter domain-containing protein</fullName>
    </recommendedName>
</protein>
<dbReference type="HOGENOM" id="CLU_000604_57_1_1"/>
<evidence type="ECO:0000256" key="5">
    <source>
        <dbReference type="ARBA" id="ARBA00022729"/>
    </source>
</evidence>
<dbReference type="PROSITE" id="PS00022">
    <property type="entry name" value="EGF_1"/>
    <property type="match status" value="1"/>
</dbReference>
<keyword evidence="6" id="KW-0547">Nucleotide-binding</keyword>
<evidence type="ECO:0000256" key="10">
    <source>
        <dbReference type="ARBA" id="ARBA00023136"/>
    </source>
</evidence>
<dbReference type="Pfam" id="PF01061">
    <property type="entry name" value="ABC2_membrane"/>
    <property type="match status" value="1"/>
</dbReference>
<comment type="similarity">
    <text evidence="2">Belongs to the ABC transporter superfamily. ABCG family. Eye pigment precursor importer (TC 3.A.1.204) subfamily.</text>
</comment>
<feature type="region of interest" description="Disordered" evidence="12">
    <location>
        <begin position="821"/>
        <end position="843"/>
    </location>
</feature>
<dbReference type="CDD" id="cd00055">
    <property type="entry name" value="EGF_Lam"/>
    <property type="match status" value="1"/>
</dbReference>
<dbReference type="InParanoid" id="A0A067NJC8"/>
<dbReference type="InterPro" id="IPR003439">
    <property type="entry name" value="ABC_transporter-like_ATP-bd"/>
</dbReference>
<dbReference type="PROSITE" id="PS50893">
    <property type="entry name" value="ABC_TRANSPORTER_2"/>
    <property type="match status" value="1"/>
</dbReference>
<feature type="transmembrane region" description="Helical" evidence="13">
    <location>
        <begin position="1107"/>
        <end position="1133"/>
    </location>
</feature>
<dbReference type="PROSITE" id="PS01186">
    <property type="entry name" value="EGF_2"/>
    <property type="match status" value="1"/>
</dbReference>
<evidence type="ECO:0000256" key="1">
    <source>
        <dbReference type="ARBA" id="ARBA00004477"/>
    </source>
</evidence>
<keyword evidence="5 14" id="KW-0732">Signal</keyword>
<dbReference type="Gene3D" id="3.40.50.300">
    <property type="entry name" value="P-loop containing nucleotide triphosphate hydrolases"/>
    <property type="match status" value="1"/>
</dbReference>
<evidence type="ECO:0000256" key="13">
    <source>
        <dbReference type="SAM" id="Phobius"/>
    </source>
</evidence>
<comment type="subcellular location">
    <subcellularLocation>
        <location evidence="1">Endoplasmic reticulum membrane</location>
        <topology evidence="1">Multi-pass membrane protein</topology>
    </subcellularLocation>
</comment>
<feature type="transmembrane region" description="Helical" evidence="13">
    <location>
        <begin position="881"/>
        <end position="903"/>
    </location>
</feature>
<evidence type="ECO:0000256" key="9">
    <source>
        <dbReference type="ARBA" id="ARBA00022989"/>
    </source>
</evidence>
<dbReference type="InterPro" id="IPR002049">
    <property type="entry name" value="LE_dom"/>
</dbReference>
<feature type="transmembrane region" description="Helical" evidence="13">
    <location>
        <begin position="1024"/>
        <end position="1046"/>
    </location>
</feature>
<keyword evidence="10 13" id="KW-0472">Membrane</keyword>
<dbReference type="PANTHER" id="PTHR48041">
    <property type="entry name" value="ABC TRANSPORTER G FAMILY MEMBER 28"/>
    <property type="match status" value="1"/>
</dbReference>
<organism evidence="16 17">
    <name type="scientific">Pleurotus ostreatus (strain PC15)</name>
    <name type="common">Oyster mushroom</name>
    <dbReference type="NCBI Taxonomy" id="1137138"/>
    <lineage>
        <taxon>Eukaryota</taxon>
        <taxon>Fungi</taxon>
        <taxon>Dikarya</taxon>
        <taxon>Basidiomycota</taxon>
        <taxon>Agaricomycotina</taxon>
        <taxon>Agaricomycetes</taxon>
        <taxon>Agaricomycetidae</taxon>
        <taxon>Agaricales</taxon>
        <taxon>Pleurotineae</taxon>
        <taxon>Pleurotaceae</taxon>
        <taxon>Pleurotus</taxon>
    </lineage>
</organism>
<dbReference type="Pfam" id="PF19055">
    <property type="entry name" value="ABC2_membrane_7"/>
    <property type="match status" value="1"/>
</dbReference>
<dbReference type="GO" id="GO:0140359">
    <property type="term" value="F:ABC-type transporter activity"/>
    <property type="evidence" value="ECO:0007669"/>
    <property type="project" value="InterPro"/>
</dbReference>
<dbReference type="InterPro" id="IPR003593">
    <property type="entry name" value="AAA+_ATPase"/>
</dbReference>
<accession>A0A067NJC8</accession>
<keyword evidence="8" id="KW-0067">ATP-binding</keyword>
<evidence type="ECO:0000313" key="17">
    <source>
        <dbReference type="Proteomes" id="UP000027073"/>
    </source>
</evidence>
<dbReference type="Pfam" id="PF00005">
    <property type="entry name" value="ABC_tran"/>
    <property type="match status" value="1"/>
</dbReference>
<feature type="chain" id="PRO_5001645768" description="ABC transporter domain-containing protein" evidence="14">
    <location>
        <begin position="24"/>
        <end position="1137"/>
    </location>
</feature>
<keyword evidence="3" id="KW-0813">Transport</keyword>
<dbReference type="SUPFAM" id="SSF52540">
    <property type="entry name" value="P-loop containing nucleoside triphosphate hydrolases"/>
    <property type="match status" value="1"/>
</dbReference>
<feature type="transmembrane region" description="Helical" evidence="13">
    <location>
        <begin position="967"/>
        <end position="988"/>
    </location>
</feature>
<keyword evidence="7" id="KW-0256">Endoplasmic reticulum</keyword>
<dbReference type="SMART" id="SM00382">
    <property type="entry name" value="AAA"/>
    <property type="match status" value="1"/>
</dbReference>
<feature type="signal peptide" evidence="14">
    <location>
        <begin position="1"/>
        <end position="23"/>
    </location>
</feature>
<dbReference type="GO" id="GO:0016887">
    <property type="term" value="F:ATP hydrolysis activity"/>
    <property type="evidence" value="ECO:0007669"/>
    <property type="project" value="InterPro"/>
</dbReference>
<proteinExistence type="inferred from homology"/>
<dbReference type="GO" id="GO:0005789">
    <property type="term" value="C:endoplasmic reticulum membrane"/>
    <property type="evidence" value="ECO:0007669"/>
    <property type="project" value="UniProtKB-SubCell"/>
</dbReference>
<evidence type="ECO:0000256" key="6">
    <source>
        <dbReference type="ARBA" id="ARBA00022741"/>
    </source>
</evidence>
<gene>
    <name evidence="16" type="ORF">PLEOSDRAFT_1046620</name>
</gene>
<dbReference type="EMBL" id="KL198011">
    <property type="protein sequence ID" value="KDQ24237.1"/>
    <property type="molecule type" value="Genomic_DNA"/>
</dbReference>
<dbReference type="PANTHER" id="PTHR48041:SF2">
    <property type="entry name" value="ATP-DEPENDENT PERMEASE-RELATED"/>
    <property type="match status" value="1"/>
</dbReference>
<dbReference type="InterPro" id="IPR017871">
    <property type="entry name" value="ABC_transporter-like_CS"/>
</dbReference>
<evidence type="ECO:0000256" key="14">
    <source>
        <dbReference type="SAM" id="SignalP"/>
    </source>
</evidence>
<dbReference type="CDD" id="cd03213">
    <property type="entry name" value="ABCG_EPDR"/>
    <property type="match status" value="1"/>
</dbReference>
<dbReference type="InterPro" id="IPR043926">
    <property type="entry name" value="ABCG_dom"/>
</dbReference>
<dbReference type="InterPro" id="IPR050352">
    <property type="entry name" value="ABCG_transporters"/>
</dbReference>